<proteinExistence type="predicted"/>
<keyword evidence="2" id="KW-1185">Reference proteome</keyword>
<accession>A0A9W9K4J8</accession>
<dbReference type="GeneID" id="81397144"/>
<reference evidence="1" key="1">
    <citation type="submission" date="2022-11" db="EMBL/GenBank/DDBJ databases">
        <authorList>
            <person name="Petersen C."/>
        </authorList>
    </citation>
    <scope>NUCLEOTIDE SEQUENCE</scope>
    <source>
        <strain evidence="1">IBT 34128</strain>
    </source>
</reference>
<dbReference type="RefSeq" id="XP_056510775.1">
    <property type="nucleotide sequence ID" value="XM_056657975.1"/>
</dbReference>
<protein>
    <submittedName>
        <fullName evidence="1">Uncharacterized protein</fullName>
    </submittedName>
</protein>
<dbReference type="AlphaFoldDB" id="A0A9W9K4J8"/>
<organism evidence="1 2">
    <name type="scientific">Penicillium alfredii</name>
    <dbReference type="NCBI Taxonomy" id="1506179"/>
    <lineage>
        <taxon>Eukaryota</taxon>
        <taxon>Fungi</taxon>
        <taxon>Dikarya</taxon>
        <taxon>Ascomycota</taxon>
        <taxon>Pezizomycotina</taxon>
        <taxon>Eurotiomycetes</taxon>
        <taxon>Eurotiomycetidae</taxon>
        <taxon>Eurotiales</taxon>
        <taxon>Aspergillaceae</taxon>
        <taxon>Penicillium</taxon>
    </lineage>
</organism>
<evidence type="ECO:0000313" key="2">
    <source>
        <dbReference type="Proteomes" id="UP001141434"/>
    </source>
</evidence>
<dbReference type="Proteomes" id="UP001141434">
    <property type="component" value="Unassembled WGS sequence"/>
</dbReference>
<comment type="caution">
    <text evidence="1">The sequence shown here is derived from an EMBL/GenBank/DDBJ whole genome shotgun (WGS) entry which is preliminary data.</text>
</comment>
<reference evidence="1" key="2">
    <citation type="journal article" date="2023" name="IMA Fungus">
        <title>Comparative genomic study of the Penicillium genus elucidates a diverse pangenome and 15 lateral gene transfer events.</title>
        <authorList>
            <person name="Petersen C."/>
            <person name="Sorensen T."/>
            <person name="Nielsen M.R."/>
            <person name="Sondergaard T.E."/>
            <person name="Sorensen J.L."/>
            <person name="Fitzpatrick D.A."/>
            <person name="Frisvad J.C."/>
            <person name="Nielsen K.L."/>
        </authorList>
    </citation>
    <scope>NUCLEOTIDE SEQUENCE</scope>
    <source>
        <strain evidence="1">IBT 34128</strain>
    </source>
</reference>
<gene>
    <name evidence="1" type="ORF">NUU61_007450</name>
</gene>
<dbReference type="EMBL" id="JAPMSZ010000009">
    <property type="protein sequence ID" value="KAJ5092580.1"/>
    <property type="molecule type" value="Genomic_DNA"/>
</dbReference>
<name>A0A9W9K4J8_9EURO</name>
<sequence>MSPDIVGGTLVKLETAGVKIALAELSYAKDVANPQIFKEYRSIPAISDTTRSKDLVQYCKDIDAENPNGLREVYWPIAVQLNEEFAKWAVNYFHSVVPQISTVFGAACSCIPEFGENALGLDASNGPVHLLQVSCWWENAADDGTIY</sequence>
<evidence type="ECO:0000313" key="1">
    <source>
        <dbReference type="EMBL" id="KAJ5092580.1"/>
    </source>
</evidence>
<dbReference type="OrthoDB" id="2151789at2759"/>